<name>A0A2P2QPR4_RHIMU</name>
<evidence type="ECO:0000313" key="1">
    <source>
        <dbReference type="EMBL" id="MBX68937.1"/>
    </source>
</evidence>
<dbReference type="AlphaFoldDB" id="A0A2P2QPR4"/>
<sequence length="34" mass="3997">MLLLKLQRGGCHPSQAKRCLLSPHYLAKWMPQKY</sequence>
<protein>
    <submittedName>
        <fullName evidence="1">Uncharacterized protein</fullName>
    </submittedName>
</protein>
<dbReference type="EMBL" id="GGEC01088453">
    <property type="protein sequence ID" value="MBX68937.1"/>
    <property type="molecule type" value="Transcribed_RNA"/>
</dbReference>
<reference evidence="1" key="1">
    <citation type="submission" date="2018-02" db="EMBL/GenBank/DDBJ databases">
        <title>Rhizophora mucronata_Transcriptome.</title>
        <authorList>
            <person name="Meera S.P."/>
            <person name="Sreeshan A."/>
            <person name="Augustine A."/>
        </authorList>
    </citation>
    <scope>NUCLEOTIDE SEQUENCE</scope>
    <source>
        <tissue evidence="1">Leaf</tissue>
    </source>
</reference>
<accession>A0A2P2QPR4</accession>
<proteinExistence type="predicted"/>
<organism evidence="1">
    <name type="scientific">Rhizophora mucronata</name>
    <name type="common">Asiatic mangrove</name>
    <dbReference type="NCBI Taxonomy" id="61149"/>
    <lineage>
        <taxon>Eukaryota</taxon>
        <taxon>Viridiplantae</taxon>
        <taxon>Streptophyta</taxon>
        <taxon>Embryophyta</taxon>
        <taxon>Tracheophyta</taxon>
        <taxon>Spermatophyta</taxon>
        <taxon>Magnoliopsida</taxon>
        <taxon>eudicotyledons</taxon>
        <taxon>Gunneridae</taxon>
        <taxon>Pentapetalae</taxon>
        <taxon>rosids</taxon>
        <taxon>fabids</taxon>
        <taxon>Malpighiales</taxon>
        <taxon>Rhizophoraceae</taxon>
        <taxon>Rhizophora</taxon>
    </lineage>
</organism>